<organism evidence="1 2">
    <name type="scientific">Acidithiobacillus ferrooxidans (strain ATCC 23270 / DSM 14882 / CIP 104768 / NCIMB 8455)</name>
    <name type="common">Ferrobacillus ferrooxidans (strain ATCC 23270)</name>
    <dbReference type="NCBI Taxonomy" id="243159"/>
    <lineage>
        <taxon>Bacteria</taxon>
        <taxon>Pseudomonadati</taxon>
        <taxon>Pseudomonadota</taxon>
        <taxon>Acidithiobacillia</taxon>
        <taxon>Acidithiobacillales</taxon>
        <taxon>Acidithiobacillaceae</taxon>
        <taxon>Acidithiobacillus</taxon>
    </lineage>
</organism>
<keyword evidence="2" id="KW-1185">Reference proteome</keyword>
<dbReference type="AlphaFoldDB" id="B7JAS6"/>
<dbReference type="EMBL" id="CP001219">
    <property type="protein sequence ID" value="ACK78646.1"/>
    <property type="molecule type" value="Genomic_DNA"/>
</dbReference>
<sequence>MSVSAPRLKRWVPPISLTNRVTASNKHTNDCSRCRAFLRESGNQSPRIPLGWGAKDLMCLSLIDLDLCIILCTHRGRKEALMSLRVGVRELRDKLAEYLEASMPIEVTRHGQTIGFYIPVPKKPSQSERDALLEAGRRMREEMEHMGITEDELVAGFKEWRKKAHAA</sequence>
<evidence type="ECO:0000313" key="1">
    <source>
        <dbReference type="EMBL" id="ACK78646.1"/>
    </source>
</evidence>
<dbReference type="Proteomes" id="UP000001362">
    <property type="component" value="Chromosome"/>
</dbReference>
<dbReference type="KEGG" id="afr:AFE_3174"/>
<dbReference type="eggNOG" id="ENOG5033F2G">
    <property type="taxonomic scope" value="Bacteria"/>
</dbReference>
<evidence type="ECO:0000313" key="2">
    <source>
        <dbReference type="Proteomes" id="UP000001362"/>
    </source>
</evidence>
<reference evidence="1 2" key="1">
    <citation type="journal article" date="2008" name="BMC Genomics">
        <title>Acidithiobacillus ferrooxidans metabolism: from genome sequence to industrial applications.</title>
        <authorList>
            <person name="Valdes J."/>
            <person name="Pedroso I."/>
            <person name="Quatrini R."/>
            <person name="Dodson R.J."/>
            <person name="Tettelin H."/>
            <person name="Blake R.II."/>
            <person name="Eisen J.A."/>
            <person name="Holmes D.S."/>
        </authorList>
    </citation>
    <scope>NUCLEOTIDE SEQUENCE [LARGE SCALE GENOMIC DNA]</scope>
    <source>
        <strain evidence="2">ATCC 23270 / DSM 14882 / CIP 104768 / NCIMB 8455</strain>
    </source>
</reference>
<protein>
    <submittedName>
        <fullName evidence="1">Prevent-host-death family protein</fullName>
    </submittedName>
</protein>
<dbReference type="HOGENOM" id="CLU_1591027_0_0_6"/>
<dbReference type="PaxDb" id="243159-AFE_3174"/>
<gene>
    <name evidence="1" type="ordered locus">AFE_3174</name>
</gene>
<name>B7JAS6_ACIF2</name>
<accession>B7JAS6</accession>
<proteinExistence type="predicted"/>
<dbReference type="STRING" id="243159.AFE_3174"/>